<comment type="caution">
    <text evidence="2">The sequence shown here is derived from an EMBL/GenBank/DDBJ whole genome shotgun (WGS) entry which is preliminary data.</text>
</comment>
<dbReference type="GeneID" id="25267812"/>
<dbReference type="Proteomes" id="UP000027361">
    <property type="component" value="Unassembled WGS sequence"/>
</dbReference>
<dbReference type="EMBL" id="JMSN01000218">
    <property type="protein sequence ID" value="KDN35380.1"/>
    <property type="molecule type" value="Genomic_DNA"/>
</dbReference>
<evidence type="ECO:0000256" key="1">
    <source>
        <dbReference type="SAM" id="MobiDB-lite"/>
    </source>
</evidence>
<name>A0A066VA00_TILAU</name>
<dbReference type="InParanoid" id="A0A066VA00"/>
<evidence type="ECO:0000313" key="2">
    <source>
        <dbReference type="EMBL" id="KDN35380.1"/>
    </source>
</evidence>
<gene>
    <name evidence="2" type="ORF">K437DRAFT_78293</name>
</gene>
<dbReference type="AlphaFoldDB" id="A0A066VA00"/>
<dbReference type="PANTHER" id="PTHR15615:SF117">
    <property type="entry name" value="PHO85 CYCLIN PHO80"/>
    <property type="match status" value="1"/>
</dbReference>
<dbReference type="HOGENOM" id="CLU_501713_0_0_1"/>
<feature type="compositionally biased region" description="Gly residues" evidence="1">
    <location>
        <begin position="100"/>
        <end position="110"/>
    </location>
</feature>
<dbReference type="GO" id="GO:0005634">
    <property type="term" value="C:nucleus"/>
    <property type="evidence" value="ECO:0007669"/>
    <property type="project" value="TreeGrafter"/>
</dbReference>
<dbReference type="OMA" id="HSHYEPT"/>
<feature type="region of interest" description="Disordered" evidence="1">
    <location>
        <begin position="213"/>
        <end position="249"/>
    </location>
</feature>
<dbReference type="OrthoDB" id="337735at2759"/>
<dbReference type="GO" id="GO:0019901">
    <property type="term" value="F:protein kinase binding"/>
    <property type="evidence" value="ECO:0007669"/>
    <property type="project" value="InterPro"/>
</dbReference>
<dbReference type="PANTHER" id="PTHR15615">
    <property type="match status" value="1"/>
</dbReference>
<dbReference type="STRING" id="1037660.A0A066VA00"/>
<feature type="region of interest" description="Disordered" evidence="1">
    <location>
        <begin position="38"/>
        <end position="69"/>
    </location>
</feature>
<proteinExistence type="predicted"/>
<dbReference type="RefSeq" id="XP_013239783.1">
    <property type="nucleotide sequence ID" value="XM_013384329.1"/>
</dbReference>
<evidence type="ECO:0000313" key="3">
    <source>
        <dbReference type="Proteomes" id="UP000027361"/>
    </source>
</evidence>
<organism evidence="2 3">
    <name type="scientific">Tilletiaria anomala (strain ATCC 24038 / CBS 436.72 / UBC 951)</name>
    <dbReference type="NCBI Taxonomy" id="1037660"/>
    <lineage>
        <taxon>Eukaryota</taxon>
        <taxon>Fungi</taxon>
        <taxon>Dikarya</taxon>
        <taxon>Basidiomycota</taxon>
        <taxon>Ustilaginomycotina</taxon>
        <taxon>Exobasidiomycetes</taxon>
        <taxon>Georgefischeriales</taxon>
        <taxon>Tilletiariaceae</taxon>
        <taxon>Tilletiaria</taxon>
    </lineage>
</organism>
<protein>
    <submittedName>
        <fullName evidence="2">Cyclin-domain-containing protein</fullName>
    </submittedName>
</protein>
<sequence>MPFWSFSPSAASGHDSKSLLSAVSTGYTAQPRSPTFTAAAGAADGAPGTPAAEASSASASPLSAPPASLLGKRRSICNGRYCSGMDSADGASPARVATGTGVGSAGGAGGSDVVSNSSSQASSPSLSARLHPASRFKTMHPSSASPALATARPSSCPDTALGSATTQQDVVVEAATFMSDLPSSLRTSTSSSLNLAPSSNPIASASAAAASQTLKAGRSSGGGSSSGSGSASMSRSTSRAPEGPNCAVSGDRSLAGEVHAFPGSSGEATGVKVVPALFDDADPEDVINLVGESDMLARLVEHNDHLPLHPSSLTRFHSRAAPQISVLSYLRRIAKYTSLEKVCTLILLIYIDRVSSTVQGATFTICTLTVHRFVCAATVCASKALCDAFSTNGHYAKVGGISLIELNMLEKEFLNLIGWHLICTGPLLQQYYASLVRSHPGYALAKTPAGSASADARVAAALATHASLAAGKQATGLASEPYLAPCPPVDAGDMQGREGTQDLEMADEPAAQMSHSGCGGGGSAMSDIADPTQQEGEGLRDKG</sequence>
<dbReference type="GO" id="GO:0000307">
    <property type="term" value="C:cyclin-dependent protein kinase holoenzyme complex"/>
    <property type="evidence" value="ECO:0007669"/>
    <property type="project" value="TreeGrafter"/>
</dbReference>
<feature type="region of interest" description="Disordered" evidence="1">
    <location>
        <begin position="100"/>
        <end position="162"/>
    </location>
</feature>
<keyword evidence="3" id="KW-1185">Reference proteome</keyword>
<feature type="compositionally biased region" description="Low complexity" evidence="1">
    <location>
        <begin position="111"/>
        <end position="128"/>
    </location>
</feature>
<reference evidence="2 3" key="1">
    <citation type="submission" date="2014-05" db="EMBL/GenBank/DDBJ databases">
        <title>Draft genome sequence of a rare smut relative, Tilletiaria anomala UBC 951.</title>
        <authorList>
            <consortium name="DOE Joint Genome Institute"/>
            <person name="Toome M."/>
            <person name="Kuo A."/>
            <person name="Henrissat B."/>
            <person name="Lipzen A."/>
            <person name="Tritt A."/>
            <person name="Yoshinaga Y."/>
            <person name="Zane M."/>
            <person name="Barry K."/>
            <person name="Grigoriev I.V."/>
            <person name="Spatafora J.W."/>
            <person name="Aimea M.C."/>
        </authorList>
    </citation>
    <scope>NUCLEOTIDE SEQUENCE [LARGE SCALE GENOMIC DNA]</scope>
    <source>
        <strain evidence="2 3">UBC 951</strain>
    </source>
</reference>
<feature type="region of interest" description="Disordered" evidence="1">
    <location>
        <begin position="489"/>
        <end position="543"/>
    </location>
</feature>
<dbReference type="InterPro" id="IPR013922">
    <property type="entry name" value="Cyclin_PHO80-like"/>
</dbReference>
<dbReference type="Pfam" id="PF08613">
    <property type="entry name" value="Cyclin"/>
    <property type="match status" value="1"/>
</dbReference>
<feature type="compositionally biased region" description="Polar residues" evidence="1">
    <location>
        <begin position="152"/>
        <end position="162"/>
    </location>
</feature>
<dbReference type="GO" id="GO:0016538">
    <property type="term" value="F:cyclin-dependent protein serine/threonine kinase regulator activity"/>
    <property type="evidence" value="ECO:0007669"/>
    <property type="project" value="TreeGrafter"/>
</dbReference>
<dbReference type="Gene3D" id="1.10.472.10">
    <property type="entry name" value="Cyclin-like"/>
    <property type="match status" value="1"/>
</dbReference>
<accession>A0A066VA00</accession>
<feature type="compositionally biased region" description="Low complexity" evidence="1">
    <location>
        <begin position="227"/>
        <end position="240"/>
    </location>
</feature>
<dbReference type="CDD" id="cd20558">
    <property type="entry name" value="CYCLIN_ScPCL7-like"/>
    <property type="match status" value="1"/>
</dbReference>